<comment type="caution">
    <text evidence="8">The sequence shown here is derived from an EMBL/GenBank/DDBJ whole genome shotgun (WGS) entry which is preliminary data.</text>
</comment>
<keyword evidence="2 6" id="KW-0812">Transmembrane</keyword>
<gene>
    <name evidence="8" type="ORF">QBC34DRAFT_151246</name>
</gene>
<reference evidence="8" key="1">
    <citation type="journal article" date="2023" name="Mol. Phylogenet. Evol.">
        <title>Genome-scale phylogeny and comparative genomics of the fungal order Sordariales.</title>
        <authorList>
            <person name="Hensen N."/>
            <person name="Bonometti L."/>
            <person name="Westerberg I."/>
            <person name="Brannstrom I.O."/>
            <person name="Guillou S."/>
            <person name="Cros-Aarteil S."/>
            <person name="Calhoun S."/>
            <person name="Haridas S."/>
            <person name="Kuo A."/>
            <person name="Mondo S."/>
            <person name="Pangilinan J."/>
            <person name="Riley R."/>
            <person name="LaButti K."/>
            <person name="Andreopoulos B."/>
            <person name="Lipzen A."/>
            <person name="Chen C."/>
            <person name="Yan M."/>
            <person name="Daum C."/>
            <person name="Ng V."/>
            <person name="Clum A."/>
            <person name="Steindorff A."/>
            <person name="Ohm R.A."/>
            <person name="Martin F."/>
            <person name="Silar P."/>
            <person name="Natvig D.O."/>
            <person name="Lalanne C."/>
            <person name="Gautier V."/>
            <person name="Ament-Velasquez S.L."/>
            <person name="Kruys A."/>
            <person name="Hutchinson M.I."/>
            <person name="Powell A.J."/>
            <person name="Barry K."/>
            <person name="Miller A.N."/>
            <person name="Grigoriev I.V."/>
            <person name="Debuchy R."/>
            <person name="Gladieux P."/>
            <person name="Hiltunen Thoren M."/>
            <person name="Johannesson H."/>
        </authorList>
    </citation>
    <scope>NUCLEOTIDE SEQUENCE</scope>
    <source>
        <strain evidence="8">PSN243</strain>
    </source>
</reference>
<feature type="transmembrane region" description="Helical" evidence="6">
    <location>
        <begin position="77"/>
        <end position="94"/>
    </location>
</feature>
<dbReference type="GO" id="GO:0016020">
    <property type="term" value="C:membrane"/>
    <property type="evidence" value="ECO:0007669"/>
    <property type="project" value="UniProtKB-SubCell"/>
</dbReference>
<dbReference type="Proteomes" id="UP001321760">
    <property type="component" value="Unassembled WGS sequence"/>
</dbReference>
<reference evidence="8" key="2">
    <citation type="submission" date="2023-05" db="EMBL/GenBank/DDBJ databases">
        <authorList>
            <consortium name="Lawrence Berkeley National Laboratory"/>
            <person name="Steindorff A."/>
            <person name="Hensen N."/>
            <person name="Bonometti L."/>
            <person name="Westerberg I."/>
            <person name="Brannstrom I.O."/>
            <person name="Guillou S."/>
            <person name="Cros-Aarteil S."/>
            <person name="Calhoun S."/>
            <person name="Haridas S."/>
            <person name="Kuo A."/>
            <person name="Mondo S."/>
            <person name="Pangilinan J."/>
            <person name="Riley R."/>
            <person name="Labutti K."/>
            <person name="Andreopoulos B."/>
            <person name="Lipzen A."/>
            <person name="Chen C."/>
            <person name="Yanf M."/>
            <person name="Daum C."/>
            <person name="Ng V."/>
            <person name="Clum A."/>
            <person name="Ohm R."/>
            <person name="Martin F."/>
            <person name="Silar P."/>
            <person name="Natvig D."/>
            <person name="Lalanne C."/>
            <person name="Gautier V."/>
            <person name="Ament-Velasquez S.L."/>
            <person name="Kruys A."/>
            <person name="Hutchinson M.I."/>
            <person name="Powell A.J."/>
            <person name="Barry K."/>
            <person name="Miller A.N."/>
            <person name="Grigoriev I.V."/>
            <person name="Debuchy R."/>
            <person name="Gladieux P."/>
            <person name="Thoren M.H."/>
            <person name="Johannesson H."/>
        </authorList>
    </citation>
    <scope>NUCLEOTIDE SEQUENCE</scope>
    <source>
        <strain evidence="8">PSN243</strain>
    </source>
</reference>
<dbReference type="InterPro" id="IPR008253">
    <property type="entry name" value="Marvel"/>
</dbReference>
<feature type="domain" description="MARVEL" evidence="7">
    <location>
        <begin position="9"/>
        <end position="153"/>
    </location>
</feature>
<dbReference type="PANTHER" id="PTHR39608:SF1">
    <property type="entry name" value="INTEGRAL MEMBRANE PROTEIN (AFU_ORTHOLOGUE AFUA_5G08640)"/>
    <property type="match status" value="1"/>
</dbReference>
<evidence type="ECO:0000256" key="1">
    <source>
        <dbReference type="ARBA" id="ARBA00004141"/>
    </source>
</evidence>
<dbReference type="PANTHER" id="PTHR39608">
    <property type="entry name" value="INTEGRAL MEMBRANE PROTEIN (AFU_ORTHOLOGUE AFUA_5G08640)"/>
    <property type="match status" value="1"/>
</dbReference>
<feature type="transmembrane region" description="Helical" evidence="6">
    <location>
        <begin position="47"/>
        <end position="71"/>
    </location>
</feature>
<feature type="transmembrane region" description="Helical" evidence="6">
    <location>
        <begin position="12"/>
        <end position="35"/>
    </location>
</feature>
<dbReference type="Pfam" id="PF01284">
    <property type="entry name" value="MARVEL"/>
    <property type="match status" value="1"/>
</dbReference>
<evidence type="ECO:0000313" key="9">
    <source>
        <dbReference type="Proteomes" id="UP001321760"/>
    </source>
</evidence>
<evidence type="ECO:0000259" key="7">
    <source>
        <dbReference type="Pfam" id="PF01284"/>
    </source>
</evidence>
<evidence type="ECO:0000256" key="3">
    <source>
        <dbReference type="ARBA" id="ARBA00022989"/>
    </source>
</evidence>
<feature type="transmembrane region" description="Helical" evidence="6">
    <location>
        <begin position="137"/>
        <end position="159"/>
    </location>
</feature>
<dbReference type="EMBL" id="MU865958">
    <property type="protein sequence ID" value="KAK4446329.1"/>
    <property type="molecule type" value="Genomic_DNA"/>
</dbReference>
<keyword evidence="3 6" id="KW-1133">Transmembrane helix</keyword>
<protein>
    <recommendedName>
        <fullName evidence="7">MARVEL domain-containing protein</fullName>
    </recommendedName>
</protein>
<name>A0AAV9GBV7_9PEZI</name>
<evidence type="ECO:0000313" key="8">
    <source>
        <dbReference type="EMBL" id="KAK4446329.1"/>
    </source>
</evidence>
<accession>A0AAV9GBV7</accession>
<proteinExistence type="predicted"/>
<evidence type="ECO:0000256" key="2">
    <source>
        <dbReference type="ARBA" id="ARBA00022692"/>
    </source>
</evidence>
<feature type="region of interest" description="Disordered" evidence="5">
    <location>
        <begin position="170"/>
        <end position="199"/>
    </location>
</feature>
<evidence type="ECO:0000256" key="4">
    <source>
        <dbReference type="ARBA" id="ARBA00023136"/>
    </source>
</evidence>
<sequence length="199" mass="22022">MGSTSKVCNVLLRIWELVCSAVVLGIVAKFINLVIRAGGQNDSRLIYTLIVASISTLYSLLFMPPFLYTFLAFPADFILFVMWLIAFCLLVTRVATNTCNALWYSTYWGYYWGPYYYDPIGFNNVGYAGCSQWRAVLAFSFMAAITYLVSSILGLIVVVKHYNVGRKNKTNPTISSPTPVGPYGGPQTSQVPPTAPAHV</sequence>
<organism evidence="8 9">
    <name type="scientific">Podospora aff. communis PSN243</name>
    <dbReference type="NCBI Taxonomy" id="3040156"/>
    <lineage>
        <taxon>Eukaryota</taxon>
        <taxon>Fungi</taxon>
        <taxon>Dikarya</taxon>
        <taxon>Ascomycota</taxon>
        <taxon>Pezizomycotina</taxon>
        <taxon>Sordariomycetes</taxon>
        <taxon>Sordariomycetidae</taxon>
        <taxon>Sordariales</taxon>
        <taxon>Podosporaceae</taxon>
        <taxon>Podospora</taxon>
    </lineage>
</organism>
<keyword evidence="9" id="KW-1185">Reference proteome</keyword>
<evidence type="ECO:0000256" key="5">
    <source>
        <dbReference type="SAM" id="MobiDB-lite"/>
    </source>
</evidence>
<evidence type="ECO:0000256" key="6">
    <source>
        <dbReference type="SAM" id="Phobius"/>
    </source>
</evidence>
<dbReference type="AlphaFoldDB" id="A0AAV9GBV7"/>
<keyword evidence="4 6" id="KW-0472">Membrane</keyword>
<comment type="subcellular location">
    <subcellularLocation>
        <location evidence="1">Membrane</location>
        <topology evidence="1">Multi-pass membrane protein</topology>
    </subcellularLocation>
</comment>
<feature type="transmembrane region" description="Helical" evidence="6">
    <location>
        <begin position="101"/>
        <end position="117"/>
    </location>
</feature>